<dbReference type="RefSeq" id="WP_152758583.1">
    <property type="nucleotide sequence ID" value="NZ_WHNP01000010.1"/>
</dbReference>
<dbReference type="EMBL" id="WHNP01000010">
    <property type="protein sequence ID" value="MPW17851.1"/>
    <property type="molecule type" value="Genomic_DNA"/>
</dbReference>
<evidence type="ECO:0000313" key="2">
    <source>
        <dbReference type="EMBL" id="MPW17851.1"/>
    </source>
</evidence>
<reference evidence="2 3" key="1">
    <citation type="submission" date="2019-10" db="EMBL/GenBank/DDBJ databases">
        <title>Paraburkholderia sp. isolated from nodules of Mimosa pudica from Brazilian Atlantic Forest soils.</title>
        <authorList>
            <person name="Paulitsch F."/>
            <person name="Hungria M."/>
            <person name="Dall'Agnol R."/>
        </authorList>
    </citation>
    <scope>NUCLEOTIDE SEQUENCE [LARGE SCALE GENOMIC DNA]</scope>
    <source>
        <strain evidence="2 3">CNPSo 3157</strain>
    </source>
</reference>
<name>A0A7X1NA97_9BURK</name>
<keyword evidence="1" id="KW-0812">Transmembrane</keyword>
<accession>A0A7X1NA97</accession>
<feature type="transmembrane region" description="Helical" evidence="1">
    <location>
        <begin position="20"/>
        <end position="41"/>
    </location>
</feature>
<dbReference type="Pfam" id="PF04964">
    <property type="entry name" value="Flp_Fap"/>
    <property type="match status" value="1"/>
</dbReference>
<evidence type="ECO:0000256" key="1">
    <source>
        <dbReference type="SAM" id="Phobius"/>
    </source>
</evidence>
<keyword evidence="1" id="KW-1133">Transmembrane helix</keyword>
<organism evidence="2 3">
    <name type="scientific">Paraburkholderia franconis</name>
    <dbReference type="NCBI Taxonomy" id="2654983"/>
    <lineage>
        <taxon>Bacteria</taxon>
        <taxon>Pseudomonadati</taxon>
        <taxon>Pseudomonadota</taxon>
        <taxon>Betaproteobacteria</taxon>
        <taxon>Burkholderiales</taxon>
        <taxon>Burkholderiaceae</taxon>
        <taxon>Paraburkholderia</taxon>
    </lineage>
</organism>
<comment type="caution">
    <text evidence="2">The sequence shown here is derived from an EMBL/GenBank/DDBJ whole genome shotgun (WGS) entry which is preliminary data.</text>
</comment>
<gene>
    <name evidence="2" type="ORF">GCT13_13110</name>
</gene>
<protein>
    <submittedName>
        <fullName evidence="2">Flp family type IVb pilin</fullName>
    </submittedName>
</protein>
<keyword evidence="1" id="KW-0472">Membrane</keyword>
<keyword evidence="3" id="KW-1185">Reference proteome</keyword>
<sequence>MQKTLDLIRAFARDEDGVTAIEYGLLAALISVMVIGGATVAGTNLNTIFTYVGNKLALASGNT</sequence>
<proteinExistence type="predicted"/>
<dbReference type="InterPro" id="IPR007047">
    <property type="entry name" value="Flp_Fap"/>
</dbReference>
<dbReference type="AlphaFoldDB" id="A0A7X1NA97"/>
<dbReference type="Proteomes" id="UP000484381">
    <property type="component" value="Unassembled WGS sequence"/>
</dbReference>
<evidence type="ECO:0000313" key="3">
    <source>
        <dbReference type="Proteomes" id="UP000484381"/>
    </source>
</evidence>